<dbReference type="GO" id="GO:0006412">
    <property type="term" value="P:translation"/>
    <property type="evidence" value="ECO:0007669"/>
    <property type="project" value="UniProtKB-UniRule"/>
</dbReference>
<dbReference type="SUPFAM" id="SSF50193">
    <property type="entry name" value="Ribosomal protein L14"/>
    <property type="match status" value="1"/>
</dbReference>
<dbReference type="PANTHER" id="PTHR11761:SF3">
    <property type="entry name" value="LARGE RIBOSOMAL SUBUNIT PROTEIN UL14M"/>
    <property type="match status" value="1"/>
</dbReference>
<dbReference type="Gene3D" id="2.40.150.20">
    <property type="entry name" value="Ribosomal protein L14"/>
    <property type="match status" value="1"/>
</dbReference>
<dbReference type="Proteomes" id="UP000198825">
    <property type="component" value="Chromosome I"/>
</dbReference>
<comment type="function">
    <text evidence="5 7">Binds to 23S rRNA. Forms part of two intersubunit bridges in the 70S ribosome.</text>
</comment>
<dbReference type="STRING" id="546874.SAMN04488544_2882"/>
<dbReference type="SMART" id="SM01374">
    <property type="entry name" value="Ribosomal_L14"/>
    <property type="match status" value="1"/>
</dbReference>
<evidence type="ECO:0000313" key="8">
    <source>
        <dbReference type="EMBL" id="SDU97734.1"/>
    </source>
</evidence>
<dbReference type="HAMAP" id="MF_01367">
    <property type="entry name" value="Ribosomal_uL14"/>
    <property type="match status" value="1"/>
</dbReference>
<organism evidence="8 9">
    <name type="scientific">Microlunatus sagamiharensis</name>
    <dbReference type="NCBI Taxonomy" id="546874"/>
    <lineage>
        <taxon>Bacteria</taxon>
        <taxon>Bacillati</taxon>
        <taxon>Actinomycetota</taxon>
        <taxon>Actinomycetes</taxon>
        <taxon>Propionibacteriales</taxon>
        <taxon>Propionibacteriaceae</taxon>
        <taxon>Microlunatus</taxon>
    </lineage>
</organism>
<dbReference type="Pfam" id="PF00238">
    <property type="entry name" value="Ribosomal_L14"/>
    <property type="match status" value="1"/>
</dbReference>
<sequence length="123" mass="13390">MIQQESRLKVADNTGAKEILCIRVLGGSGRRYAGIGDVIVATVKDAIPGGNVKKGDVVKAVIVRTVKENRRGDGSYIKFDENAAVILRADSAEPRGTRIFGPVGRELREKRFMRIISLAPEVI</sequence>
<keyword evidence="1 5" id="KW-0699">rRNA-binding</keyword>
<evidence type="ECO:0000256" key="2">
    <source>
        <dbReference type="ARBA" id="ARBA00022884"/>
    </source>
</evidence>
<dbReference type="CDD" id="cd00337">
    <property type="entry name" value="Ribosomal_uL14"/>
    <property type="match status" value="1"/>
</dbReference>
<dbReference type="AlphaFoldDB" id="A0A1H2MXB1"/>
<dbReference type="RefSeq" id="WP_091075581.1">
    <property type="nucleotide sequence ID" value="NZ_LT629799.1"/>
</dbReference>
<name>A0A1H2MXB1_9ACTN</name>
<dbReference type="NCBIfam" id="TIGR01067">
    <property type="entry name" value="rplN_bact"/>
    <property type="match status" value="1"/>
</dbReference>
<comment type="similarity">
    <text evidence="5 6">Belongs to the universal ribosomal protein uL14 family.</text>
</comment>
<keyword evidence="4 5" id="KW-0687">Ribonucleoprotein</keyword>
<dbReference type="InterPro" id="IPR000218">
    <property type="entry name" value="Ribosomal_uL14"/>
</dbReference>
<reference evidence="9" key="1">
    <citation type="submission" date="2016-10" db="EMBL/GenBank/DDBJ databases">
        <authorList>
            <person name="Varghese N."/>
            <person name="Submissions S."/>
        </authorList>
    </citation>
    <scope>NUCLEOTIDE SEQUENCE [LARGE SCALE GENOMIC DNA]</scope>
    <source>
        <strain evidence="9">DSM 21743</strain>
    </source>
</reference>
<dbReference type="OrthoDB" id="9806379at2"/>
<keyword evidence="3 5" id="KW-0689">Ribosomal protein</keyword>
<keyword evidence="2 5" id="KW-0694">RNA-binding</keyword>
<protein>
    <recommendedName>
        <fullName evidence="5">Large ribosomal subunit protein uL14</fullName>
    </recommendedName>
</protein>
<dbReference type="PROSITE" id="PS00049">
    <property type="entry name" value="RIBOSOMAL_L14"/>
    <property type="match status" value="1"/>
</dbReference>
<comment type="subunit">
    <text evidence="5">Part of the 50S ribosomal subunit. Forms a cluster with proteins L3 and L19. In the 70S ribosome, L14 and L19 interact and together make contacts with the 16S rRNA in bridges B5 and B8.</text>
</comment>
<dbReference type="GO" id="GO:0070180">
    <property type="term" value="F:large ribosomal subunit rRNA binding"/>
    <property type="evidence" value="ECO:0007669"/>
    <property type="project" value="TreeGrafter"/>
</dbReference>
<dbReference type="GO" id="GO:0003735">
    <property type="term" value="F:structural constituent of ribosome"/>
    <property type="evidence" value="ECO:0007669"/>
    <property type="project" value="InterPro"/>
</dbReference>
<dbReference type="InterPro" id="IPR005745">
    <property type="entry name" value="Ribosomal_uL14_bac-type"/>
</dbReference>
<dbReference type="GO" id="GO:0022625">
    <property type="term" value="C:cytosolic large ribosomal subunit"/>
    <property type="evidence" value="ECO:0007669"/>
    <property type="project" value="TreeGrafter"/>
</dbReference>
<evidence type="ECO:0000256" key="3">
    <source>
        <dbReference type="ARBA" id="ARBA00022980"/>
    </source>
</evidence>
<gene>
    <name evidence="5" type="primary">rplN</name>
    <name evidence="8" type="ORF">SAMN04488544_2882</name>
</gene>
<dbReference type="PANTHER" id="PTHR11761">
    <property type="entry name" value="50S/60S RIBOSOMAL PROTEIN L14/L23"/>
    <property type="match status" value="1"/>
</dbReference>
<dbReference type="InterPro" id="IPR019972">
    <property type="entry name" value="Ribosomal_uL14_CS"/>
</dbReference>
<proteinExistence type="inferred from homology"/>
<evidence type="ECO:0000256" key="4">
    <source>
        <dbReference type="ARBA" id="ARBA00023274"/>
    </source>
</evidence>
<evidence type="ECO:0000256" key="7">
    <source>
        <dbReference type="RuleBase" id="RU003950"/>
    </source>
</evidence>
<evidence type="ECO:0000256" key="1">
    <source>
        <dbReference type="ARBA" id="ARBA00022730"/>
    </source>
</evidence>
<dbReference type="EMBL" id="LT629799">
    <property type="protein sequence ID" value="SDU97734.1"/>
    <property type="molecule type" value="Genomic_DNA"/>
</dbReference>
<accession>A0A1H2MXB1</accession>
<evidence type="ECO:0000256" key="5">
    <source>
        <dbReference type="HAMAP-Rule" id="MF_01367"/>
    </source>
</evidence>
<evidence type="ECO:0000313" key="9">
    <source>
        <dbReference type="Proteomes" id="UP000198825"/>
    </source>
</evidence>
<keyword evidence="9" id="KW-1185">Reference proteome</keyword>
<evidence type="ECO:0000256" key="6">
    <source>
        <dbReference type="RuleBase" id="RU003949"/>
    </source>
</evidence>
<dbReference type="InterPro" id="IPR036853">
    <property type="entry name" value="Ribosomal_uL14_sf"/>
</dbReference>
<dbReference type="FunFam" id="2.40.150.20:FF:000001">
    <property type="entry name" value="50S ribosomal protein L14"/>
    <property type="match status" value="1"/>
</dbReference>